<dbReference type="GO" id="GO:0039660">
    <property type="term" value="F:structural constituent of virion"/>
    <property type="evidence" value="ECO:0007669"/>
    <property type="project" value="UniProtKB-KW"/>
</dbReference>
<dbReference type="InterPro" id="IPR055413">
    <property type="entry name" value="Matrix_Paramyxo_C"/>
</dbReference>
<keyword evidence="5" id="KW-0946">Virion</keyword>
<evidence type="ECO:0000256" key="6">
    <source>
        <dbReference type="ARBA" id="ARBA00023311"/>
    </source>
</evidence>
<evidence type="ECO:0000256" key="1">
    <source>
        <dbReference type="ARBA" id="ARBA00002926"/>
    </source>
</evidence>
<accession>A0A0S2LKT8</accession>
<reference evidence="9" key="1">
    <citation type="submission" date="2015-06" db="EMBL/GenBank/DDBJ databases">
        <authorList>
            <person name="Hoefler B.C."/>
            <person name="Straight P.D."/>
        </authorList>
    </citation>
    <scope>NUCLEOTIDE SEQUENCE</scope>
    <source>
        <strain evidence="9">PorPV/Mx/1/Jalisco/2007</strain>
    </source>
</reference>
<dbReference type="Gene3D" id="2.70.20.50">
    <property type="entry name" value="Viral matrix protein, N-terminal domain"/>
    <property type="match status" value="1"/>
</dbReference>
<proteinExistence type="inferred from homology"/>
<organism evidence="9">
    <name type="scientific">La Piedad-Michoacan-Mexico virus</name>
    <name type="common">LPMV</name>
    <dbReference type="NCBI Taxonomy" id="3052562"/>
    <lineage>
        <taxon>Viruses</taxon>
        <taxon>Riboviria</taxon>
        <taxon>Orthornavirae</taxon>
        <taxon>Negarnaviricota</taxon>
        <taxon>Haploviricotina</taxon>
        <taxon>Monjiviricetes</taxon>
        <taxon>Mononegavirales</taxon>
        <taxon>Paramyxoviridae</taxon>
        <taxon>Rubulavirinae</taxon>
        <taxon>Orthorubulavirus</taxon>
    </lineage>
</organism>
<dbReference type="InterPro" id="IPR042539">
    <property type="entry name" value="Matrix_C"/>
</dbReference>
<dbReference type="GO" id="GO:0044423">
    <property type="term" value="C:virion component"/>
    <property type="evidence" value="ECO:0007669"/>
    <property type="project" value="UniProtKB-KW"/>
</dbReference>
<evidence type="ECO:0000256" key="4">
    <source>
        <dbReference type="ARBA" id="ARBA00017678"/>
    </source>
</evidence>
<feature type="domain" description="Matrix protein C-terminal Paramyxoviridae" evidence="8">
    <location>
        <begin position="187"/>
        <end position="346"/>
    </location>
</feature>
<dbReference type="InterPro" id="IPR000982">
    <property type="entry name" value="Matrix_Paramyxo_N"/>
</dbReference>
<dbReference type="InterPro" id="IPR042540">
    <property type="entry name" value="Matrix_N"/>
</dbReference>
<keyword evidence="6" id="KW-0468">Viral matrix protein</keyword>
<sequence>MAMHAKIPLNQPQNQDTAQLQPFPLVMSEPENGKRRLLKQLRIKRIPPLSIGDQQITFINTYGFIRANRTFTEFISELHRPGLQPIVTACMLPFGAGPLLDSPEKILEGLDLCEIKVRKSAAVKEEILFEVTALPKIFQGFQISAQPLIKVSSEKYVKAPGKINAGVEYKFYPTFVSLTYCPTTLKFKVARPLATVRAKFMRSIHLEILLIFECKDDAPMAKALIKRDERDGYQASVWVHMCNITKSTQKFKTYDDSYFGQKVLAMKPVIGLVDMWGPTITVHISGKMPKTAAPYFNSRGRSCHPLSEVAPSIAKMAWSNGCRIHQVNAILQESDLSLIPGSDDILFRKVPVDPENINFKSTYWNPFRK</sequence>
<dbReference type="EMBL" id="KT037093">
    <property type="protein sequence ID" value="ALO61974.1"/>
    <property type="molecule type" value="Viral_cRNA"/>
</dbReference>
<evidence type="ECO:0000259" key="8">
    <source>
        <dbReference type="Pfam" id="PF23765"/>
    </source>
</evidence>
<organismHost>
    <name type="scientific">Sus scrofa</name>
    <name type="common">Pig</name>
    <dbReference type="NCBI Taxonomy" id="9823"/>
</organismHost>
<comment type="subcellular location">
    <subcellularLocation>
        <location evidence="2">Virion</location>
    </subcellularLocation>
</comment>
<evidence type="ECO:0000256" key="3">
    <source>
        <dbReference type="ARBA" id="ARBA00008405"/>
    </source>
</evidence>
<feature type="domain" description="Matrix protein N-terminal" evidence="7">
    <location>
        <begin position="12"/>
        <end position="182"/>
    </location>
</feature>
<dbReference type="GO" id="GO:0019068">
    <property type="term" value="P:virion assembly"/>
    <property type="evidence" value="ECO:0007669"/>
    <property type="project" value="InterPro"/>
</dbReference>
<evidence type="ECO:0000256" key="2">
    <source>
        <dbReference type="ARBA" id="ARBA00004328"/>
    </source>
</evidence>
<comment type="function">
    <text evidence="1">The M protein has a crucial role in virus assembly and interacts with the RNP complex as well as with the viral membrane.</text>
</comment>
<gene>
    <name evidence="9" type="primary">M</name>
</gene>
<protein>
    <recommendedName>
        <fullName evidence="4">Matrix protein</fullName>
    </recommendedName>
</protein>
<reference evidence="9" key="2">
    <citation type="journal article" date="2016" name="Virus Genes">
        <title>Molecular characterisation of Porcine rubulavirus (PorPV) isolates from different outbreaks in Mexico.</title>
        <authorList>
            <person name="Cuevas-Romero S."/>
            <person name="Rivera-Benitez J.F."/>
            <person name="Blomstrom A.L."/>
            <person name="Ramliden M."/>
            <person name="Hernandez-Baumgarten E."/>
            <person name="Hernandez-Jauregui P."/>
            <person name="Ramirez-Mendoza H."/>
            <person name="Berg M."/>
        </authorList>
    </citation>
    <scope>NUCLEOTIDE SEQUENCE</scope>
    <source>
        <strain evidence="9">PorPV/Mx/1/Jalisco/2007</strain>
    </source>
</reference>
<evidence type="ECO:0000259" key="7">
    <source>
        <dbReference type="Pfam" id="PF00661"/>
    </source>
</evidence>
<comment type="similarity">
    <text evidence="3">Belongs to the morbillivirus/respirovirus/rubulavirus M protein family.</text>
</comment>
<evidence type="ECO:0000313" key="9">
    <source>
        <dbReference type="EMBL" id="ALO61974.1"/>
    </source>
</evidence>
<name>A0A0S2LKT8_LPMV</name>
<evidence type="ECO:0000256" key="5">
    <source>
        <dbReference type="ARBA" id="ARBA00022844"/>
    </source>
</evidence>
<dbReference type="Gene3D" id="2.70.20.60">
    <property type="entry name" value="Viral matrix protein, C-terminal domain"/>
    <property type="match status" value="1"/>
</dbReference>
<dbReference type="Pfam" id="PF00661">
    <property type="entry name" value="Matrix_Paramyxo_N"/>
    <property type="match status" value="1"/>
</dbReference>
<dbReference type="Pfam" id="PF23765">
    <property type="entry name" value="Matrix_Paramyxo_C"/>
    <property type="match status" value="1"/>
</dbReference>